<evidence type="ECO:0000313" key="3">
    <source>
        <dbReference type="EMBL" id="HIX06173.1"/>
    </source>
</evidence>
<feature type="transmembrane region" description="Helical" evidence="1">
    <location>
        <begin position="700"/>
        <end position="718"/>
    </location>
</feature>
<proteinExistence type="predicted"/>
<keyword evidence="1" id="KW-1133">Transmembrane helix</keyword>
<dbReference type="InterPro" id="IPR018674">
    <property type="entry name" value="DUF2142_membrane"/>
</dbReference>
<keyword evidence="2" id="KW-0732">Signal</keyword>
<feature type="chain" id="PRO_5039027603" evidence="2">
    <location>
        <begin position="32"/>
        <end position="754"/>
    </location>
</feature>
<evidence type="ECO:0000256" key="1">
    <source>
        <dbReference type="SAM" id="Phobius"/>
    </source>
</evidence>
<feature type="transmembrane region" description="Helical" evidence="1">
    <location>
        <begin position="477"/>
        <end position="494"/>
    </location>
</feature>
<evidence type="ECO:0000313" key="4">
    <source>
        <dbReference type="Proteomes" id="UP000824193"/>
    </source>
</evidence>
<name>A0A9D2ADW3_9FIRM</name>
<feature type="transmembrane region" description="Helical" evidence="1">
    <location>
        <begin position="730"/>
        <end position="752"/>
    </location>
</feature>
<dbReference type="EMBL" id="DXFW01000026">
    <property type="protein sequence ID" value="HIX06173.1"/>
    <property type="molecule type" value="Genomic_DNA"/>
</dbReference>
<keyword evidence="1" id="KW-0472">Membrane</keyword>
<comment type="caution">
    <text evidence="3">The sequence shown here is derived from an EMBL/GenBank/DDBJ whole genome shotgun (WGS) entry which is preliminary data.</text>
</comment>
<feature type="transmembrane region" description="Helical" evidence="1">
    <location>
        <begin position="198"/>
        <end position="221"/>
    </location>
</feature>
<protein>
    <submittedName>
        <fullName evidence="3">DUF2142 domain-containing protein</fullName>
    </submittedName>
</protein>
<gene>
    <name evidence="3" type="ORF">H9865_08785</name>
</gene>
<sequence length="754" mass="79551">MKRLGAFIKKHRLWMGGLCCALAAAFALAWAGYTLHQAGKNQCEYQIVHDEYVEKQGLYPSDPAAGLVQQLPAGEGQTLYGVRLMFVTDGRVAQGAFRVALESAGGQTLTACDGDMTMLLDGAFVDVIFASPVTLEEGSGYQLRVTFAPAAAEDKAGLVYGEGKQADPAMPLTDAAGTSAPGRTAALQYITNYTGTGYALRAFAPLAVLVFAAVMGGWWLIFVCRAKAYVSFAFFAVALGLVFALVTPPLAGPDEYGHLASAYAMANRLTGQPGVTTGENGETLLAMRECDAEYMRDSSGPIGILAYKTMTDELFSTGNSSALTARAEVSPPYNVVALQYLPQALGILLARALGLGFHAMLLLARLGSVAVYAALGALAVRLAPARKNVFFAAGLLPMALSLAGSVSADTLVNGLALVFTALCLRGLLCPAQLGRAEQAGILVLAALLGPMKAIYLALVLLCVPIPAAALGGKKRSWAFKALVWAAAAAGWLWFNGSTVSYMFRSVDVERIWFVLLCIAPVIALAVAGWLRWGKRRWFRITALAVGALTVLALAGGVLWVAANSGETLTPEEYAASIQPNGESTYVYSFGYILTHIPQTFKLLVNTLGSQLPRYLQGLVGALPGEPIVYGLEVSWLLTIALLALLVWACLQPVEAKPLLGRGARWTLGLTVLAVAALSMLAALCWTPINLTTIFGMQGRYLLPVLPAALLLLAEGRTLCLRRSTDGALRLSAGALAAAVALQSLVLFASAAYKP</sequence>
<keyword evidence="1" id="KW-0812">Transmembrane</keyword>
<accession>A0A9D2ADW3</accession>
<dbReference type="Pfam" id="PF09913">
    <property type="entry name" value="DUF2142"/>
    <property type="match status" value="2"/>
</dbReference>
<feature type="transmembrane region" description="Helical" evidence="1">
    <location>
        <begin position="542"/>
        <end position="562"/>
    </location>
</feature>
<reference evidence="3" key="1">
    <citation type="journal article" date="2021" name="PeerJ">
        <title>Extensive microbial diversity within the chicken gut microbiome revealed by metagenomics and culture.</title>
        <authorList>
            <person name="Gilroy R."/>
            <person name="Ravi A."/>
            <person name="Getino M."/>
            <person name="Pursley I."/>
            <person name="Horton D.L."/>
            <person name="Alikhan N.F."/>
            <person name="Baker D."/>
            <person name="Gharbi K."/>
            <person name="Hall N."/>
            <person name="Watson M."/>
            <person name="Adriaenssens E.M."/>
            <person name="Foster-Nyarko E."/>
            <person name="Jarju S."/>
            <person name="Secka A."/>
            <person name="Antonio M."/>
            <person name="Oren A."/>
            <person name="Chaudhuri R.R."/>
            <person name="La Ragione R."/>
            <person name="Hildebrand F."/>
            <person name="Pallen M.J."/>
        </authorList>
    </citation>
    <scope>NUCLEOTIDE SEQUENCE</scope>
    <source>
        <strain evidence="3">2239</strain>
    </source>
</reference>
<feature type="transmembrane region" description="Helical" evidence="1">
    <location>
        <begin position="389"/>
        <end position="408"/>
    </location>
</feature>
<feature type="transmembrane region" description="Helical" evidence="1">
    <location>
        <begin position="439"/>
        <end position="465"/>
    </location>
</feature>
<organism evidence="3 4">
    <name type="scientific">Candidatus Allofournierella pullicola</name>
    <dbReference type="NCBI Taxonomy" id="2838596"/>
    <lineage>
        <taxon>Bacteria</taxon>
        <taxon>Bacillati</taxon>
        <taxon>Bacillota</taxon>
        <taxon>Clostridia</taxon>
        <taxon>Eubacteriales</taxon>
        <taxon>Oscillospiraceae</taxon>
        <taxon>Allofournierella</taxon>
    </lineage>
</organism>
<feature type="transmembrane region" description="Helical" evidence="1">
    <location>
        <begin position="228"/>
        <end position="246"/>
    </location>
</feature>
<dbReference type="AlphaFoldDB" id="A0A9D2ADW3"/>
<feature type="transmembrane region" description="Helical" evidence="1">
    <location>
        <begin position="633"/>
        <end position="653"/>
    </location>
</feature>
<feature type="transmembrane region" description="Helical" evidence="1">
    <location>
        <begin position="362"/>
        <end position="383"/>
    </location>
</feature>
<feature type="transmembrane region" description="Helical" evidence="1">
    <location>
        <begin position="510"/>
        <end position="530"/>
    </location>
</feature>
<feature type="signal peptide" evidence="2">
    <location>
        <begin position="1"/>
        <end position="31"/>
    </location>
</feature>
<reference evidence="3" key="2">
    <citation type="submission" date="2021-04" db="EMBL/GenBank/DDBJ databases">
        <authorList>
            <person name="Gilroy R."/>
        </authorList>
    </citation>
    <scope>NUCLEOTIDE SEQUENCE</scope>
    <source>
        <strain evidence="3">2239</strain>
    </source>
</reference>
<feature type="transmembrane region" description="Helical" evidence="1">
    <location>
        <begin position="665"/>
        <end position="688"/>
    </location>
</feature>
<dbReference type="Proteomes" id="UP000824193">
    <property type="component" value="Unassembled WGS sequence"/>
</dbReference>
<evidence type="ECO:0000256" key="2">
    <source>
        <dbReference type="SAM" id="SignalP"/>
    </source>
</evidence>